<comment type="subcellular location">
    <subcellularLocation>
        <location evidence="2">Endoplasmic reticulum membrane</location>
    </subcellularLocation>
</comment>
<dbReference type="InterPro" id="IPR002401">
    <property type="entry name" value="Cyt_P450_E_grp-I"/>
</dbReference>
<comment type="similarity">
    <text evidence="3">Belongs to the cytochrome P450 family.</text>
</comment>
<gene>
    <name evidence="9" type="primary">Cyp4c3</name>
    <name evidence="9" type="ORF">CDAR_604251</name>
</gene>
<name>A0AAV4WJG0_9ARAC</name>
<keyword evidence="6" id="KW-0408">Iron</keyword>
<protein>
    <submittedName>
        <fullName evidence="9">Cytochrome P450 4c3</fullName>
    </submittedName>
</protein>
<evidence type="ECO:0000256" key="3">
    <source>
        <dbReference type="ARBA" id="ARBA00010617"/>
    </source>
</evidence>
<evidence type="ECO:0000256" key="8">
    <source>
        <dbReference type="ARBA" id="ARBA00023136"/>
    </source>
</evidence>
<dbReference type="Gene3D" id="1.10.630.10">
    <property type="entry name" value="Cytochrome P450"/>
    <property type="match status" value="1"/>
</dbReference>
<dbReference type="SUPFAM" id="SSF48264">
    <property type="entry name" value="Cytochrome P450"/>
    <property type="match status" value="1"/>
</dbReference>
<organism evidence="9 10">
    <name type="scientific">Caerostris darwini</name>
    <dbReference type="NCBI Taxonomy" id="1538125"/>
    <lineage>
        <taxon>Eukaryota</taxon>
        <taxon>Metazoa</taxon>
        <taxon>Ecdysozoa</taxon>
        <taxon>Arthropoda</taxon>
        <taxon>Chelicerata</taxon>
        <taxon>Arachnida</taxon>
        <taxon>Araneae</taxon>
        <taxon>Araneomorphae</taxon>
        <taxon>Entelegynae</taxon>
        <taxon>Araneoidea</taxon>
        <taxon>Araneidae</taxon>
        <taxon>Caerostris</taxon>
    </lineage>
</organism>
<dbReference type="GO" id="GO:0005506">
    <property type="term" value="F:iron ion binding"/>
    <property type="evidence" value="ECO:0007669"/>
    <property type="project" value="InterPro"/>
</dbReference>
<dbReference type="Proteomes" id="UP001054837">
    <property type="component" value="Unassembled WGS sequence"/>
</dbReference>
<dbReference type="PANTHER" id="PTHR24291">
    <property type="entry name" value="CYTOCHROME P450 FAMILY 4"/>
    <property type="match status" value="1"/>
</dbReference>
<comment type="caution">
    <text evidence="9">The sequence shown here is derived from an EMBL/GenBank/DDBJ whole genome shotgun (WGS) entry which is preliminary data.</text>
</comment>
<dbReference type="EMBL" id="BPLQ01014636">
    <property type="protein sequence ID" value="GIY81525.1"/>
    <property type="molecule type" value="Genomic_DNA"/>
</dbReference>
<keyword evidence="7" id="KW-0503">Monooxygenase</keyword>
<dbReference type="AlphaFoldDB" id="A0AAV4WJG0"/>
<dbReference type="GO" id="GO:0004497">
    <property type="term" value="F:monooxygenase activity"/>
    <property type="evidence" value="ECO:0007669"/>
    <property type="project" value="UniProtKB-KW"/>
</dbReference>
<dbReference type="InterPro" id="IPR001128">
    <property type="entry name" value="Cyt_P450"/>
</dbReference>
<evidence type="ECO:0000313" key="10">
    <source>
        <dbReference type="Proteomes" id="UP001054837"/>
    </source>
</evidence>
<evidence type="ECO:0000256" key="5">
    <source>
        <dbReference type="ARBA" id="ARBA00022824"/>
    </source>
</evidence>
<keyword evidence="5" id="KW-0256">Endoplasmic reticulum</keyword>
<keyword evidence="8" id="KW-0472">Membrane</keyword>
<dbReference type="GO" id="GO:0016705">
    <property type="term" value="F:oxidoreductase activity, acting on paired donors, with incorporation or reduction of molecular oxygen"/>
    <property type="evidence" value="ECO:0007669"/>
    <property type="project" value="InterPro"/>
</dbReference>
<proteinExistence type="inferred from homology"/>
<dbReference type="PRINTS" id="PR00463">
    <property type="entry name" value="EP450I"/>
</dbReference>
<dbReference type="GO" id="GO:0005789">
    <property type="term" value="C:endoplasmic reticulum membrane"/>
    <property type="evidence" value="ECO:0007669"/>
    <property type="project" value="UniProtKB-SubCell"/>
</dbReference>
<reference evidence="9 10" key="1">
    <citation type="submission" date="2021-06" db="EMBL/GenBank/DDBJ databases">
        <title>Caerostris darwini draft genome.</title>
        <authorList>
            <person name="Kono N."/>
            <person name="Arakawa K."/>
        </authorList>
    </citation>
    <scope>NUCLEOTIDE SEQUENCE [LARGE SCALE GENOMIC DNA]</scope>
</reference>
<dbReference type="GO" id="GO:0020037">
    <property type="term" value="F:heme binding"/>
    <property type="evidence" value="ECO:0007669"/>
    <property type="project" value="InterPro"/>
</dbReference>
<dbReference type="InterPro" id="IPR036396">
    <property type="entry name" value="Cyt_P450_sf"/>
</dbReference>
<dbReference type="PANTHER" id="PTHR24291:SF189">
    <property type="entry name" value="CYTOCHROME P450 4C3-RELATED"/>
    <property type="match status" value="1"/>
</dbReference>
<sequence length="202" mass="23486">MGVKIRALQNEAEEYVFSLHRLVDVAMSRIYKFWLWPEFIFHCSKIYRENLQYLSIAHGFSRRIIKERKLRCMNGEMGDDSRCLLDVLLKLHIEDRVLDEEGVRQEVDTFISAGHEITAIAVKWTLYLVGLHPEVQERIHQELDSVLGADSKGPLSIGDLNELKFLDCVIKVRSISKQGHQWVGFSSNFLSLFLKSRFLFQS</sequence>
<keyword evidence="4" id="KW-0479">Metal-binding</keyword>
<evidence type="ECO:0000256" key="2">
    <source>
        <dbReference type="ARBA" id="ARBA00004586"/>
    </source>
</evidence>
<accession>A0AAV4WJG0</accession>
<dbReference type="Pfam" id="PF00067">
    <property type="entry name" value="p450"/>
    <property type="match status" value="1"/>
</dbReference>
<evidence type="ECO:0000313" key="9">
    <source>
        <dbReference type="EMBL" id="GIY81525.1"/>
    </source>
</evidence>
<keyword evidence="10" id="KW-1185">Reference proteome</keyword>
<evidence type="ECO:0000256" key="6">
    <source>
        <dbReference type="ARBA" id="ARBA00023004"/>
    </source>
</evidence>
<evidence type="ECO:0000256" key="7">
    <source>
        <dbReference type="ARBA" id="ARBA00023033"/>
    </source>
</evidence>
<dbReference type="InterPro" id="IPR050196">
    <property type="entry name" value="Cytochrome_P450_Monoox"/>
</dbReference>
<comment type="cofactor">
    <cofactor evidence="1">
        <name>heme</name>
        <dbReference type="ChEBI" id="CHEBI:30413"/>
    </cofactor>
</comment>
<keyword evidence="7" id="KW-0560">Oxidoreductase</keyword>
<evidence type="ECO:0000256" key="1">
    <source>
        <dbReference type="ARBA" id="ARBA00001971"/>
    </source>
</evidence>
<evidence type="ECO:0000256" key="4">
    <source>
        <dbReference type="ARBA" id="ARBA00022617"/>
    </source>
</evidence>
<keyword evidence="4" id="KW-0349">Heme</keyword>